<evidence type="ECO:0000313" key="2">
    <source>
        <dbReference type="Proteomes" id="UP001517247"/>
    </source>
</evidence>
<dbReference type="RefSeq" id="WP_138721596.1">
    <property type="nucleotide sequence ID" value="NZ_SSHJ02000001.1"/>
</dbReference>
<name>A0ABW9J1N4_9SPHI</name>
<sequence length="135" mass="15829">METIQISENLKAHFLRLYQLAICDDNFSSLELKMLYKFAEERGVTSKSLDEILLKPIDSKNIIPDLLEHKIDYLYDLTLMIWADEKVDENERSALEKYIKLFGFLEENTVAIADYFLEAVKKGKSKYEIINELQN</sequence>
<dbReference type="Gene3D" id="1.10.3680.10">
    <property type="entry name" value="TerB-like"/>
    <property type="match status" value="1"/>
</dbReference>
<gene>
    <name evidence="1" type="ORF">E6A44_002620</name>
</gene>
<comment type="caution">
    <text evidence="1">The sequence shown here is derived from an EMBL/GenBank/DDBJ whole genome shotgun (WGS) entry which is preliminary data.</text>
</comment>
<dbReference type="EMBL" id="SSHJ02000001">
    <property type="protein sequence ID" value="MFN0254444.1"/>
    <property type="molecule type" value="Genomic_DNA"/>
</dbReference>
<protein>
    <recommendedName>
        <fullName evidence="3">TerB family tellurite resistance protein</fullName>
    </recommendedName>
</protein>
<proteinExistence type="predicted"/>
<dbReference type="Proteomes" id="UP001517247">
    <property type="component" value="Unassembled WGS sequence"/>
</dbReference>
<keyword evidence="2" id="KW-1185">Reference proteome</keyword>
<evidence type="ECO:0000313" key="1">
    <source>
        <dbReference type="EMBL" id="MFN0254444.1"/>
    </source>
</evidence>
<dbReference type="SUPFAM" id="SSF158682">
    <property type="entry name" value="TerB-like"/>
    <property type="match status" value="1"/>
</dbReference>
<accession>A0ABW9J1N4</accession>
<evidence type="ECO:0008006" key="3">
    <source>
        <dbReference type="Google" id="ProtNLM"/>
    </source>
</evidence>
<organism evidence="1 2">
    <name type="scientific">Pedobacter ureilyticus</name>
    <dbReference type="NCBI Taxonomy" id="1393051"/>
    <lineage>
        <taxon>Bacteria</taxon>
        <taxon>Pseudomonadati</taxon>
        <taxon>Bacteroidota</taxon>
        <taxon>Sphingobacteriia</taxon>
        <taxon>Sphingobacteriales</taxon>
        <taxon>Sphingobacteriaceae</taxon>
        <taxon>Pedobacter</taxon>
    </lineage>
</organism>
<dbReference type="InterPro" id="IPR029024">
    <property type="entry name" value="TerB-like"/>
</dbReference>
<reference evidence="1 2" key="1">
    <citation type="submission" date="2024-12" db="EMBL/GenBank/DDBJ databases">
        <authorList>
            <person name="Hu S."/>
        </authorList>
    </citation>
    <scope>NUCLEOTIDE SEQUENCE [LARGE SCALE GENOMIC DNA]</scope>
    <source>
        <strain evidence="1 2">THG-T11</strain>
    </source>
</reference>